<evidence type="ECO:0000256" key="13">
    <source>
        <dbReference type="SAM" id="Coils"/>
    </source>
</evidence>
<feature type="region of interest" description="Disordered" evidence="14">
    <location>
        <begin position="1766"/>
        <end position="1794"/>
    </location>
</feature>
<evidence type="ECO:0000259" key="15">
    <source>
        <dbReference type="PROSITE" id="PS50014"/>
    </source>
</evidence>
<keyword evidence="5" id="KW-0862">Zinc</keyword>
<feature type="compositionally biased region" description="Polar residues" evidence="14">
    <location>
        <begin position="1781"/>
        <end position="1794"/>
    </location>
</feature>
<dbReference type="InterPro" id="IPR028942">
    <property type="entry name" value="WHIM1_dom"/>
</dbReference>
<dbReference type="Pfam" id="PF00439">
    <property type="entry name" value="Bromodomain"/>
    <property type="match status" value="1"/>
</dbReference>
<evidence type="ECO:0000256" key="7">
    <source>
        <dbReference type="ARBA" id="ARBA00023117"/>
    </source>
</evidence>
<evidence type="ECO:0000313" key="18">
    <source>
        <dbReference type="Proteomes" id="UP000595140"/>
    </source>
</evidence>
<dbReference type="InterPro" id="IPR019787">
    <property type="entry name" value="Znf_PHD-finger"/>
</dbReference>
<protein>
    <recommendedName>
        <fullName evidence="19">PHD-type domain-containing protein</fullName>
    </recommendedName>
</protein>
<accession>A0A484KU92</accession>
<dbReference type="InterPro" id="IPR028941">
    <property type="entry name" value="WHIM2_dom"/>
</dbReference>
<name>A0A484KU92_9ASTE</name>
<reference evidence="17 18" key="1">
    <citation type="submission" date="2018-04" db="EMBL/GenBank/DDBJ databases">
        <authorList>
            <person name="Vogel A."/>
        </authorList>
    </citation>
    <scope>NUCLEOTIDE SEQUENCE [LARGE SCALE GENOMIC DNA]</scope>
</reference>
<dbReference type="PROSITE" id="PS50014">
    <property type="entry name" value="BROMODOMAIN_2"/>
    <property type="match status" value="1"/>
</dbReference>
<dbReference type="PROSITE" id="PS51543">
    <property type="entry name" value="FYRC"/>
    <property type="match status" value="1"/>
</dbReference>
<keyword evidence="8" id="KW-0238">DNA-binding</keyword>
<dbReference type="Pfam" id="PF00628">
    <property type="entry name" value="PHD"/>
    <property type="match status" value="1"/>
</dbReference>
<evidence type="ECO:0000256" key="11">
    <source>
        <dbReference type="PROSITE-ProRule" id="PRU00035"/>
    </source>
</evidence>
<keyword evidence="9" id="KW-0804">Transcription</keyword>
<comment type="subcellular location">
    <subcellularLocation>
        <location evidence="1">Nucleus</location>
    </subcellularLocation>
</comment>
<gene>
    <name evidence="17" type="ORF">CCAM_LOCUS8545</name>
</gene>
<evidence type="ECO:0000256" key="1">
    <source>
        <dbReference type="ARBA" id="ARBA00004123"/>
    </source>
</evidence>
<feature type="domain" description="Bromo" evidence="15">
    <location>
        <begin position="1059"/>
        <end position="1110"/>
    </location>
</feature>
<evidence type="ECO:0000256" key="8">
    <source>
        <dbReference type="ARBA" id="ARBA00023125"/>
    </source>
</evidence>
<keyword evidence="2" id="KW-0808">Transferase</keyword>
<dbReference type="SMART" id="SM00249">
    <property type="entry name" value="PHD"/>
    <property type="match status" value="1"/>
</dbReference>
<dbReference type="CDD" id="cd04369">
    <property type="entry name" value="Bromodomain"/>
    <property type="match status" value="1"/>
</dbReference>
<dbReference type="PANTHER" id="PTHR47162:SF10">
    <property type="entry name" value="METHYL-CPG-BINDING DOMAIN-CONTAINING PROTEIN 9 ISOFORM X1"/>
    <property type="match status" value="1"/>
</dbReference>
<dbReference type="GO" id="GO:0008270">
    <property type="term" value="F:zinc ion binding"/>
    <property type="evidence" value="ECO:0007669"/>
    <property type="project" value="UniProtKB-KW"/>
</dbReference>
<feature type="compositionally biased region" description="Low complexity" evidence="14">
    <location>
        <begin position="2087"/>
        <end position="2098"/>
    </location>
</feature>
<evidence type="ECO:0000256" key="6">
    <source>
        <dbReference type="ARBA" id="ARBA00023015"/>
    </source>
</evidence>
<dbReference type="OrthoDB" id="1903104at2759"/>
<dbReference type="Pfam" id="PF15612">
    <property type="entry name" value="WHIM1"/>
    <property type="match status" value="1"/>
</dbReference>
<dbReference type="Gene3D" id="3.30.160.360">
    <property type="match status" value="1"/>
</dbReference>
<dbReference type="EMBL" id="OOIL02000559">
    <property type="protein sequence ID" value="VFQ66769.1"/>
    <property type="molecule type" value="Genomic_DNA"/>
</dbReference>
<dbReference type="SUPFAM" id="SSF47370">
    <property type="entry name" value="Bromodomain"/>
    <property type="match status" value="1"/>
</dbReference>
<dbReference type="GO" id="GO:0016740">
    <property type="term" value="F:transferase activity"/>
    <property type="evidence" value="ECO:0007669"/>
    <property type="project" value="UniProtKB-KW"/>
</dbReference>
<feature type="compositionally biased region" description="Basic residues" evidence="14">
    <location>
        <begin position="2114"/>
        <end position="2127"/>
    </location>
</feature>
<dbReference type="PROSITE" id="PS01359">
    <property type="entry name" value="ZF_PHD_1"/>
    <property type="match status" value="1"/>
</dbReference>
<dbReference type="InterPro" id="IPR013083">
    <property type="entry name" value="Znf_RING/FYVE/PHD"/>
</dbReference>
<dbReference type="CDD" id="cd15519">
    <property type="entry name" value="PHD1_Lid2p_like"/>
    <property type="match status" value="1"/>
</dbReference>
<dbReference type="Gene3D" id="1.20.920.10">
    <property type="entry name" value="Bromodomain-like"/>
    <property type="match status" value="1"/>
</dbReference>
<evidence type="ECO:0000256" key="3">
    <source>
        <dbReference type="ARBA" id="ARBA00022723"/>
    </source>
</evidence>
<feature type="coiled-coil region" evidence="13">
    <location>
        <begin position="1296"/>
        <end position="1323"/>
    </location>
</feature>
<organism evidence="17 18">
    <name type="scientific">Cuscuta campestris</name>
    <dbReference type="NCBI Taxonomy" id="132261"/>
    <lineage>
        <taxon>Eukaryota</taxon>
        <taxon>Viridiplantae</taxon>
        <taxon>Streptophyta</taxon>
        <taxon>Embryophyta</taxon>
        <taxon>Tracheophyta</taxon>
        <taxon>Spermatophyta</taxon>
        <taxon>Magnoliopsida</taxon>
        <taxon>eudicotyledons</taxon>
        <taxon>Gunneridae</taxon>
        <taxon>Pentapetalae</taxon>
        <taxon>asterids</taxon>
        <taxon>lamiids</taxon>
        <taxon>Solanales</taxon>
        <taxon>Convolvulaceae</taxon>
        <taxon>Cuscuteae</taxon>
        <taxon>Cuscuta</taxon>
        <taxon>Cuscuta subgen. Grammica</taxon>
        <taxon>Cuscuta sect. Cleistogrammica</taxon>
    </lineage>
</organism>
<keyword evidence="7 11" id="KW-0103">Bromodomain</keyword>
<evidence type="ECO:0000259" key="16">
    <source>
        <dbReference type="PROSITE" id="PS50016"/>
    </source>
</evidence>
<keyword evidence="18" id="KW-1185">Reference proteome</keyword>
<dbReference type="SUPFAM" id="SSF57903">
    <property type="entry name" value="FYVE/PHD zinc finger"/>
    <property type="match status" value="1"/>
</dbReference>
<evidence type="ECO:0000256" key="2">
    <source>
        <dbReference type="ARBA" id="ARBA00022679"/>
    </source>
</evidence>
<evidence type="ECO:0000256" key="4">
    <source>
        <dbReference type="ARBA" id="ARBA00022771"/>
    </source>
</evidence>
<dbReference type="InterPro" id="IPR019786">
    <property type="entry name" value="Zinc_finger_PHD-type_CS"/>
</dbReference>
<evidence type="ECO:0000256" key="10">
    <source>
        <dbReference type="ARBA" id="ARBA00023242"/>
    </source>
</evidence>
<dbReference type="InterPro" id="IPR001965">
    <property type="entry name" value="Znf_PHD"/>
</dbReference>
<dbReference type="InterPro" id="IPR003888">
    <property type="entry name" value="FYrich_N"/>
</dbReference>
<dbReference type="InterPro" id="IPR011011">
    <property type="entry name" value="Znf_FYVE_PHD"/>
</dbReference>
<keyword evidence="13" id="KW-0175">Coiled coil</keyword>
<feature type="coiled-coil region" evidence="13">
    <location>
        <begin position="1503"/>
        <end position="1530"/>
    </location>
</feature>
<sequence length="2127" mass="236792">MESSRANRAFPFYIDLNEIPLSSPRGGDEENAVFSVDQPSSGAAARVQSVDTRPAVSRGSEDAGLLCSSCELRRRGGEKEWMCLGCLIRQRSVGGNAGGCGSRGFGEGRDMGVLGLDINAPPPGELELEGFVVDLNEDASVGRRHGQLDSGKIQTGCNSSSHGIAFISSTTYSKFPFKENRFDTSKASHVTKASHATKAIARPRNTASEVYLQCLREYIAERNGTLGVGWNVEFKFVHDRCKTLAVYLGPDGSRFESVTDVACHLGLPSVVHSIDEGDRFGLAHKQSNNMLKRKDASVYIQIGSYNQNSNVPRSIFLENGATQKFQDGFPVQFEDFLLISTGHLDSRPSYHSKNQIWPVGYRSSWHDKISGSIFVCDVADGGESGPKFRVQRHPCSMQSFITSSTVLSRPQSRSSSKYDKMEKDAPPIFGVGYEDNDSIQMMLEDCSMPSLDNDYDAYTGQREGEDLAVGKLDFSLPASMRNKTLGVIGQGDNMGEFHVEGASLTSVWEMISQRLVYASHQVYKQHGVVEFCCSHDHCEVDDKQLGDLNSLSKFSCLTAPSNFRRIVHSDSEFNKNSELLLKWLEQDRFGLDVDFVQEILEQLPGISNCSGYKFLNERKQKSTLQTIGSGFLQSRKKGPMQDDEGLDEYFRPSKRLRKLEEREVRAPCLSGKPFTSKLPSHLIGDALQVWDFSLRFSVSLGLEDQFSFLELEDELLSPWLDGLHPYANVESDVVGADHSAEYGCAVKPSLANATCTQYSRCTGLVLAKTHISLLNVLVKDLLMKVAVYVDPTFDVGESKPRRGRKKDADNLATLKKAKLDMFPVNEVTWPEIARRYILAVLSMEGNLDSTETACRESGKIFHCLRGDGGTLCGALVGAAALEADAVLLAEARRKVYGSVRIGSDIVRIDEKDTDAEWTNDGEVPEWVRLLEPVRKLPTNVGARIKKCVNEALDRNPPEWARKVLEHSISKEVYKGNASGPTKRAVVSVLEDLNSEHMLSKPEKKEKRKNVISLSDLIMKQCQIVLRQAVATDEDRVFCNLLGRTALTPNDNDDEGRLGYPAMVSRPLDFRTIDLRLAAGFYGGSYEAFVDDVREVWNNIYTAYGDQPDLIELAGTISQKFEELYVKEVLSIAQKAVECKDENCLKSEAEKESDDLVVRVTESSIPKAPWDEGICKICGMDKDDDNVLLCDSCDSEYHTYCLNPPLVRIPEGNWYCPSCVAKKSSSRGFTYNALYVGQCHKRRHKKEFTHKFLEALSELAKAMELKEYWELTLQERIFLMKFLCDEALNSAIFREHLDQSASVSAELQQKLRSLNSELKLLKVREELLVANLAKVKNIVGHGGDFGSNAFTSGVCDGKLNGQVIERGARSTTMSGYFRQLDDGSQRNVLVENSYSSTDHLEATCAFSVNDLKSTDAENNLQYQQAVKDKCQLDDSFHMQCNKHLASSQDGLVHDNLCSNLDFQESPEGSSNSLPSTVQVLPEHNSTNSYNCVNQSSNAGDVNFSQALNNQLASLKGEIHSLQESIALKEAELQNVSVRKEFLGRDSEGTPYWILSSGDSYLQIVANSGVSSRQRISHNFCHSSLENSRQTGSYGLASGDNFGIPNLCQWTIYQSDQDIKELMEWLRDNDAREKELKESIFQRVACKSKHSNLMDGLVQKKKELSTSDSSKGRRYSETDYHITKAMTVLSKKYGSCKEMDGTEVLKNPGFLVKDLCKGGIYRCLCLEPLWVSRPHCYSCHLTFSSAEELAQHASDKCMPNSQVYESSQVIEHPSKRKKMTKSEPCQNKSSDGNDINQASMSRRLANIEEPGMKKHSSEPAPIEHLDQPECALNFEEIKGKFIVQNSLKEEVKKIGLIGTNGVPTFIQYRSPYLDYPDIGLISMTEDEVATKATNKEQSNAGPCIPPKTHVIDNLPGHAENGLFDDELELGNARSTLASERQCYSANVENQVPGINKSLTVRESSVRLLVGRDLEILRHLKINLIDMDACLPQEALRASRSDSDRRCIWRTFVKSAATVYEMVQATIILEDTIKAEYLRNDWWYWSSPSAACKISTMSALALRLYALDSAILYEKHLADEEGIKPECRSAKAASRSSKSSSPIQKLLDSDPAENPKPKTRSSKRRKDSGG</sequence>
<dbReference type="PROSITE" id="PS51542">
    <property type="entry name" value="FYRN"/>
    <property type="match status" value="1"/>
</dbReference>
<evidence type="ECO:0008006" key="19">
    <source>
        <dbReference type="Google" id="ProtNLM"/>
    </source>
</evidence>
<dbReference type="Pfam" id="PF15613">
    <property type="entry name" value="WSD"/>
    <property type="match status" value="1"/>
</dbReference>
<keyword evidence="3" id="KW-0479">Metal-binding</keyword>
<evidence type="ECO:0000313" key="17">
    <source>
        <dbReference type="EMBL" id="VFQ66769.1"/>
    </source>
</evidence>
<keyword evidence="6" id="KW-0805">Transcription regulation</keyword>
<dbReference type="GO" id="GO:0003677">
    <property type="term" value="F:DNA binding"/>
    <property type="evidence" value="ECO:0007669"/>
    <property type="project" value="UniProtKB-KW"/>
</dbReference>
<dbReference type="InterPro" id="IPR001487">
    <property type="entry name" value="Bromodomain"/>
</dbReference>
<feature type="domain" description="PHD-type" evidence="16">
    <location>
        <begin position="1171"/>
        <end position="1221"/>
    </location>
</feature>
<feature type="region of interest" description="Disordered" evidence="14">
    <location>
        <begin position="2085"/>
        <end position="2127"/>
    </location>
</feature>
<evidence type="ECO:0000256" key="5">
    <source>
        <dbReference type="ARBA" id="ARBA00022833"/>
    </source>
</evidence>
<dbReference type="GO" id="GO:0005634">
    <property type="term" value="C:nucleus"/>
    <property type="evidence" value="ECO:0007669"/>
    <property type="project" value="UniProtKB-SubCell"/>
</dbReference>
<evidence type="ECO:0000256" key="12">
    <source>
        <dbReference type="PROSITE-ProRule" id="PRU00146"/>
    </source>
</evidence>
<keyword evidence="4 12" id="KW-0863">Zinc-finger</keyword>
<evidence type="ECO:0000256" key="9">
    <source>
        <dbReference type="ARBA" id="ARBA00023163"/>
    </source>
</evidence>
<dbReference type="GO" id="GO:0140993">
    <property type="term" value="F:histone modifying activity"/>
    <property type="evidence" value="ECO:0007669"/>
    <property type="project" value="UniProtKB-ARBA"/>
</dbReference>
<dbReference type="GO" id="GO:0000785">
    <property type="term" value="C:chromatin"/>
    <property type="evidence" value="ECO:0007669"/>
    <property type="project" value="UniProtKB-ARBA"/>
</dbReference>
<dbReference type="PROSITE" id="PS50016">
    <property type="entry name" value="ZF_PHD_2"/>
    <property type="match status" value="1"/>
</dbReference>
<dbReference type="InterPro" id="IPR036427">
    <property type="entry name" value="Bromodomain-like_sf"/>
</dbReference>
<dbReference type="GO" id="GO:0048731">
    <property type="term" value="P:system development"/>
    <property type="evidence" value="ECO:0007669"/>
    <property type="project" value="UniProtKB-ARBA"/>
</dbReference>
<dbReference type="PANTHER" id="PTHR47162">
    <property type="entry name" value="OS02G0192300 PROTEIN"/>
    <property type="match status" value="1"/>
</dbReference>
<dbReference type="Proteomes" id="UP000595140">
    <property type="component" value="Unassembled WGS sequence"/>
</dbReference>
<dbReference type="Gene3D" id="3.30.40.10">
    <property type="entry name" value="Zinc/RING finger domain, C3HC4 (zinc finger)"/>
    <property type="match status" value="1"/>
</dbReference>
<dbReference type="InterPro" id="IPR003889">
    <property type="entry name" value="FYrich_C"/>
</dbReference>
<proteinExistence type="predicted"/>
<evidence type="ECO:0000256" key="14">
    <source>
        <dbReference type="SAM" id="MobiDB-lite"/>
    </source>
</evidence>
<keyword evidence="10" id="KW-0539">Nucleus</keyword>